<keyword evidence="9 18" id="KW-0999">Mitochondrion inner membrane</keyword>
<comment type="subcellular location">
    <subcellularLocation>
        <location evidence="2 18">Mitochondrion inner membrane</location>
        <topology evidence="2 18">Multi-pass membrane protein</topology>
    </subcellularLocation>
</comment>
<evidence type="ECO:0000256" key="13">
    <source>
        <dbReference type="ARBA" id="ARBA00023027"/>
    </source>
</evidence>
<dbReference type="AlphaFoldDB" id="A0A0S3PNB0"/>
<evidence type="ECO:0000256" key="7">
    <source>
        <dbReference type="ARBA" id="ARBA00022660"/>
    </source>
</evidence>
<sequence>MILPWKMVFFNLLIMGSIFSISASSWFMAWVGLEMNMLAILALLMNFSSPREKEATLKYFLIQALASSVLLSTALFAASLQQGLSNLSVNSFLIFFSLLMKMGAAPFHLWLPQVVEGLSWSNSFIILSWQKIAPSALLLNCFEVKHNLMSSLLLVAAFSAVFGALGGLSQTSLRKILSFSSINHLGWALASLSLGLKYWAIYFLLYCLLLFLVVVLTKMFNISSLTSSSLFPSKWAKVAFYSSLFSFGGLPPFMGFLPKWILISKLIFLSPALTALLVMSSLPPLFFYLNLALLAMFNKTKNFFVQNMRTKIPTIVVTLNILLAPTISLVLMW</sequence>
<proteinExistence type="inferred from homology"/>
<keyword evidence="14 18" id="KW-0830">Ubiquinone</keyword>
<evidence type="ECO:0000256" key="18">
    <source>
        <dbReference type="RuleBase" id="RU003403"/>
    </source>
</evidence>
<feature type="transmembrane region" description="Helical" evidence="18">
    <location>
        <begin position="123"/>
        <end position="142"/>
    </location>
</feature>
<feature type="transmembrane region" description="Helical" evidence="18">
    <location>
        <begin position="199"/>
        <end position="217"/>
    </location>
</feature>
<keyword evidence="10 18" id="KW-1278">Translocase</keyword>
<comment type="function">
    <text evidence="1">Core subunit of the mitochondrial membrane respiratory chain NADH dehydrogenase (Complex I) that is believed to belong to the minimal assembly required for catalysis. Complex I functions in the transfer of electrons from NADH to the respiratory chain. The immediate electron acceptor for the enzyme is believed to be ubiquinone.</text>
</comment>
<keyword evidence="8 18" id="KW-0812">Transmembrane</keyword>
<evidence type="ECO:0000256" key="17">
    <source>
        <dbReference type="ARBA" id="ARBA00049551"/>
    </source>
</evidence>
<dbReference type="EMBL" id="AP014656">
    <property type="protein sequence ID" value="BAT57233.1"/>
    <property type="molecule type" value="Genomic_DNA"/>
</dbReference>
<feature type="transmembrane region" description="Helical" evidence="18">
    <location>
        <begin position="267"/>
        <end position="291"/>
    </location>
</feature>
<dbReference type="InterPro" id="IPR003917">
    <property type="entry name" value="NADH_UbQ_OxRdtase_chain2"/>
</dbReference>
<keyword evidence="12 18" id="KW-1133">Transmembrane helix</keyword>
<dbReference type="GO" id="GO:0008137">
    <property type="term" value="F:NADH dehydrogenase (ubiquinone) activity"/>
    <property type="evidence" value="ECO:0007669"/>
    <property type="project" value="UniProtKB-EC"/>
</dbReference>
<dbReference type="InterPro" id="IPR001750">
    <property type="entry name" value="ND/Mrp_TM"/>
</dbReference>
<feature type="transmembrane region" description="Helical" evidence="18">
    <location>
        <begin position="7"/>
        <end position="23"/>
    </location>
</feature>
<evidence type="ECO:0000256" key="15">
    <source>
        <dbReference type="ARBA" id="ARBA00023128"/>
    </source>
</evidence>
<evidence type="ECO:0000259" key="19">
    <source>
        <dbReference type="Pfam" id="PF00361"/>
    </source>
</evidence>
<dbReference type="PANTHER" id="PTHR46552:SF1">
    <property type="entry name" value="NADH-UBIQUINONE OXIDOREDUCTASE CHAIN 2"/>
    <property type="match status" value="1"/>
</dbReference>
<reference evidence="20" key="1">
    <citation type="journal article" date="2015" name="Biodivers Data J">
        <title>Description of a species of Fabaeformiscandona (Ostracoda, Crustacea) from Kushiro Marsh, Hokkaido, Japan, with the nearly complete mitochondrial genomic sequence.</title>
        <authorList>
            <person name="Hiruta S.F."/>
            <person name="Hiruta S."/>
        </authorList>
    </citation>
    <scope>NUCLEOTIDE SEQUENCE</scope>
</reference>
<dbReference type="EC" id="7.1.1.2" evidence="4 18"/>
<gene>
    <name evidence="20" type="primary">ND2</name>
</gene>
<evidence type="ECO:0000256" key="12">
    <source>
        <dbReference type="ARBA" id="ARBA00022989"/>
    </source>
</evidence>
<evidence type="ECO:0000256" key="10">
    <source>
        <dbReference type="ARBA" id="ARBA00022967"/>
    </source>
</evidence>
<dbReference type="PANTHER" id="PTHR46552">
    <property type="entry name" value="NADH-UBIQUINONE OXIDOREDUCTASE CHAIN 2"/>
    <property type="match status" value="1"/>
</dbReference>
<evidence type="ECO:0000256" key="3">
    <source>
        <dbReference type="ARBA" id="ARBA00007012"/>
    </source>
</evidence>
<comment type="function">
    <text evidence="18">Core subunit of the mitochondrial membrane respiratory chain NADH dehydrogenase (Complex I) which catalyzes electron transfer from NADH through the respiratory chain, using ubiquinone as an electron acceptor. Essential for the catalytic activity and assembly of complex I.</text>
</comment>
<organism evidence="20">
    <name type="scientific">Fabaeformiscandona kushiroensis</name>
    <dbReference type="NCBI Taxonomy" id="1564202"/>
    <lineage>
        <taxon>Eukaryota</taxon>
        <taxon>Metazoa</taxon>
        <taxon>Ecdysozoa</taxon>
        <taxon>Arthropoda</taxon>
        <taxon>Crustacea</taxon>
        <taxon>Oligostraca</taxon>
        <taxon>Ostracoda</taxon>
        <taxon>Podocopa</taxon>
        <taxon>Podocopida</taxon>
        <taxon>Cypridocopina</taxon>
        <taxon>Cypridoidea</taxon>
        <taxon>Candonidae</taxon>
        <taxon>Fabaeformiscandona</taxon>
    </lineage>
</organism>
<evidence type="ECO:0000256" key="14">
    <source>
        <dbReference type="ARBA" id="ARBA00023075"/>
    </source>
</evidence>
<geneLocation type="mitochondrion" evidence="20"/>
<dbReference type="InterPro" id="IPR050175">
    <property type="entry name" value="Complex_I_Subunit_2"/>
</dbReference>
<dbReference type="PRINTS" id="PR01436">
    <property type="entry name" value="NADHDHGNASE2"/>
</dbReference>
<accession>A0A0S3PNB0</accession>
<evidence type="ECO:0000313" key="20">
    <source>
        <dbReference type="EMBL" id="BAT57233.1"/>
    </source>
</evidence>
<evidence type="ECO:0000256" key="9">
    <source>
        <dbReference type="ARBA" id="ARBA00022792"/>
    </source>
</evidence>
<feature type="transmembrane region" description="Helical" evidence="18">
    <location>
        <begin position="59"/>
        <end position="80"/>
    </location>
</feature>
<keyword evidence="15 18" id="KW-0496">Mitochondrion</keyword>
<keyword evidence="16 18" id="KW-0472">Membrane</keyword>
<feature type="transmembrane region" description="Helical" evidence="18">
    <location>
        <begin position="92"/>
        <end position="111"/>
    </location>
</feature>
<evidence type="ECO:0000256" key="11">
    <source>
        <dbReference type="ARBA" id="ARBA00022982"/>
    </source>
</evidence>
<feature type="domain" description="NADH:quinone oxidoreductase/Mrp antiporter transmembrane" evidence="19">
    <location>
        <begin position="23"/>
        <end position="280"/>
    </location>
</feature>
<keyword evidence="7 18" id="KW-0679">Respiratory chain</keyword>
<comment type="catalytic activity">
    <reaction evidence="17 18">
        <text>a ubiquinone + NADH + 5 H(+)(in) = a ubiquinol + NAD(+) + 4 H(+)(out)</text>
        <dbReference type="Rhea" id="RHEA:29091"/>
        <dbReference type="Rhea" id="RHEA-COMP:9565"/>
        <dbReference type="Rhea" id="RHEA-COMP:9566"/>
        <dbReference type="ChEBI" id="CHEBI:15378"/>
        <dbReference type="ChEBI" id="CHEBI:16389"/>
        <dbReference type="ChEBI" id="CHEBI:17976"/>
        <dbReference type="ChEBI" id="CHEBI:57540"/>
        <dbReference type="ChEBI" id="CHEBI:57945"/>
        <dbReference type="EC" id="7.1.1.2"/>
    </reaction>
</comment>
<evidence type="ECO:0000256" key="4">
    <source>
        <dbReference type="ARBA" id="ARBA00012944"/>
    </source>
</evidence>
<keyword evidence="13 18" id="KW-0520">NAD</keyword>
<keyword evidence="11 18" id="KW-0249">Electron transport</keyword>
<evidence type="ECO:0000256" key="6">
    <source>
        <dbReference type="ARBA" id="ARBA00022448"/>
    </source>
</evidence>
<dbReference type="GO" id="GO:0006120">
    <property type="term" value="P:mitochondrial electron transport, NADH to ubiquinone"/>
    <property type="evidence" value="ECO:0007669"/>
    <property type="project" value="InterPro"/>
</dbReference>
<name>A0A0S3PNB0_9CRUS</name>
<evidence type="ECO:0000256" key="16">
    <source>
        <dbReference type="ARBA" id="ARBA00023136"/>
    </source>
</evidence>
<dbReference type="GO" id="GO:0005743">
    <property type="term" value="C:mitochondrial inner membrane"/>
    <property type="evidence" value="ECO:0007669"/>
    <property type="project" value="UniProtKB-SubCell"/>
</dbReference>
<evidence type="ECO:0000256" key="5">
    <source>
        <dbReference type="ARBA" id="ARBA00021008"/>
    </source>
</evidence>
<comment type="similarity">
    <text evidence="3 18">Belongs to the complex I subunit 2 family.</text>
</comment>
<feature type="transmembrane region" description="Helical" evidence="18">
    <location>
        <begin position="312"/>
        <end position="332"/>
    </location>
</feature>
<dbReference type="Pfam" id="PF00361">
    <property type="entry name" value="Proton_antipo_M"/>
    <property type="match status" value="1"/>
</dbReference>
<feature type="transmembrane region" description="Helical" evidence="18">
    <location>
        <begin position="238"/>
        <end position="261"/>
    </location>
</feature>
<evidence type="ECO:0000256" key="2">
    <source>
        <dbReference type="ARBA" id="ARBA00004448"/>
    </source>
</evidence>
<evidence type="ECO:0000256" key="1">
    <source>
        <dbReference type="ARBA" id="ARBA00003257"/>
    </source>
</evidence>
<protein>
    <recommendedName>
        <fullName evidence="5 18">NADH-ubiquinone oxidoreductase chain 2</fullName>
        <ecNumber evidence="4 18">7.1.1.2</ecNumber>
    </recommendedName>
</protein>
<evidence type="ECO:0000256" key="8">
    <source>
        <dbReference type="ARBA" id="ARBA00022692"/>
    </source>
</evidence>
<keyword evidence="6" id="KW-0813">Transport</keyword>
<feature type="transmembrane region" description="Helical" evidence="18">
    <location>
        <begin position="148"/>
        <end position="169"/>
    </location>
</feature>